<sequence length="282" mass="30324">MKVQSGRPRHRVGRRRRRRAGGVALVVLQEGNADGRSGWAVAGGHWRCTSPSRLQEPEVTSARGRSERDEWLVVLAEAGSGRRLSPRGYYSMAHPSKEGVGWFHRNHTRHWTYLREAGVSDEDVAGGAVVCIFKLVFTLATVLILGGAGVEGDAVEVSTGYKIGALGLVPQVRSLGTANGRGVTLEPREVLVTAQGWTSPGDGAEARLRLGSSDATGAKGKVDWGAAALLVHEKKPSVVEEGVSAAADKCQRKPQKEEEGGALVVGPRERRRKILLFTERRG</sequence>
<comment type="caution">
    <text evidence="1">The sequence shown here is derived from an EMBL/GenBank/DDBJ whole genome shotgun (WGS) entry which is preliminary data.</text>
</comment>
<reference evidence="1 2" key="1">
    <citation type="journal article" date="2014" name="Agronomy (Basel)">
        <title>A Draft Genome Sequence for Ensete ventricosum, the Drought-Tolerant Tree Against Hunger.</title>
        <authorList>
            <person name="Harrison J."/>
            <person name="Moore K.A."/>
            <person name="Paszkiewicz K."/>
            <person name="Jones T."/>
            <person name="Grant M."/>
            <person name="Ambacheew D."/>
            <person name="Muzemil S."/>
            <person name="Studholme D.J."/>
        </authorList>
    </citation>
    <scope>NUCLEOTIDE SEQUENCE [LARGE SCALE GENOMIC DNA]</scope>
</reference>
<accession>A0A427AYR8</accession>
<gene>
    <name evidence="1" type="ORF">B296_00018934</name>
</gene>
<evidence type="ECO:0000313" key="1">
    <source>
        <dbReference type="EMBL" id="RRT81412.1"/>
    </source>
</evidence>
<evidence type="ECO:0000313" key="2">
    <source>
        <dbReference type="Proteomes" id="UP000287651"/>
    </source>
</evidence>
<dbReference type="EMBL" id="AMZH03000917">
    <property type="protein sequence ID" value="RRT81412.1"/>
    <property type="molecule type" value="Genomic_DNA"/>
</dbReference>
<dbReference type="Proteomes" id="UP000287651">
    <property type="component" value="Unassembled WGS sequence"/>
</dbReference>
<proteinExistence type="predicted"/>
<organism evidence="1 2">
    <name type="scientific">Ensete ventricosum</name>
    <name type="common">Abyssinian banana</name>
    <name type="synonym">Musa ensete</name>
    <dbReference type="NCBI Taxonomy" id="4639"/>
    <lineage>
        <taxon>Eukaryota</taxon>
        <taxon>Viridiplantae</taxon>
        <taxon>Streptophyta</taxon>
        <taxon>Embryophyta</taxon>
        <taxon>Tracheophyta</taxon>
        <taxon>Spermatophyta</taxon>
        <taxon>Magnoliopsida</taxon>
        <taxon>Liliopsida</taxon>
        <taxon>Zingiberales</taxon>
        <taxon>Musaceae</taxon>
        <taxon>Ensete</taxon>
    </lineage>
</organism>
<dbReference type="AlphaFoldDB" id="A0A427AYR8"/>
<protein>
    <submittedName>
        <fullName evidence="1">Uncharacterized protein</fullName>
    </submittedName>
</protein>
<name>A0A427AYR8_ENSVE</name>